<keyword evidence="4" id="KW-1003">Cell membrane</keyword>
<dbReference type="GO" id="GO:0015627">
    <property type="term" value="C:type II protein secretion system complex"/>
    <property type="evidence" value="ECO:0007669"/>
    <property type="project" value="InterPro"/>
</dbReference>
<keyword evidence="8 10" id="KW-1133">Transmembrane helix</keyword>
<dbReference type="Pfam" id="PF07963">
    <property type="entry name" value="N_methyl"/>
    <property type="match status" value="1"/>
</dbReference>
<evidence type="ECO:0000313" key="12">
    <source>
        <dbReference type="Proteomes" id="UP000245168"/>
    </source>
</evidence>
<dbReference type="Proteomes" id="UP000245168">
    <property type="component" value="Unassembled WGS sequence"/>
</dbReference>
<dbReference type="GO" id="GO:0005886">
    <property type="term" value="C:plasma membrane"/>
    <property type="evidence" value="ECO:0007669"/>
    <property type="project" value="UniProtKB-SubCell"/>
</dbReference>
<dbReference type="NCBIfam" id="TIGR02532">
    <property type="entry name" value="IV_pilin_GFxxxE"/>
    <property type="match status" value="1"/>
</dbReference>
<evidence type="ECO:0000256" key="3">
    <source>
        <dbReference type="ARBA" id="ARBA00021539"/>
    </source>
</evidence>
<evidence type="ECO:0000256" key="5">
    <source>
        <dbReference type="ARBA" id="ARBA00022481"/>
    </source>
</evidence>
<evidence type="ECO:0000313" key="11">
    <source>
        <dbReference type="EMBL" id="PWE17112.1"/>
    </source>
</evidence>
<keyword evidence="9 10" id="KW-0472">Membrane</keyword>
<evidence type="ECO:0000256" key="10">
    <source>
        <dbReference type="SAM" id="Phobius"/>
    </source>
</evidence>
<dbReference type="GO" id="GO:0015628">
    <property type="term" value="P:protein secretion by the type II secretion system"/>
    <property type="evidence" value="ECO:0007669"/>
    <property type="project" value="InterPro"/>
</dbReference>
<dbReference type="NCBIfam" id="TIGR01711">
    <property type="entry name" value="gspJ"/>
    <property type="match status" value="1"/>
</dbReference>
<proteinExistence type="inferred from homology"/>
<dbReference type="InterPro" id="IPR012902">
    <property type="entry name" value="N_methyl_site"/>
</dbReference>
<dbReference type="Gene3D" id="3.10.610.10">
    <property type="entry name" value="GSPII I/J protein-like"/>
    <property type="match status" value="1"/>
</dbReference>
<keyword evidence="5" id="KW-0488">Methylation</keyword>
<comment type="caution">
    <text evidence="11">The sequence shown here is derived from an EMBL/GenBank/DDBJ whole genome shotgun (WGS) entry which is preliminary data.</text>
</comment>
<dbReference type="PANTHER" id="PTHR39583">
    <property type="entry name" value="TYPE II SECRETION SYSTEM PROTEIN J-RELATED"/>
    <property type="match status" value="1"/>
</dbReference>
<evidence type="ECO:0000256" key="9">
    <source>
        <dbReference type="ARBA" id="ARBA00023136"/>
    </source>
</evidence>
<comment type="subcellular location">
    <subcellularLocation>
        <location evidence="1">Cell inner membrane</location>
        <topology evidence="1">Single-pass membrane protein</topology>
    </subcellularLocation>
</comment>
<dbReference type="PANTHER" id="PTHR39583:SF2">
    <property type="entry name" value="TYPE II SECRETION SYSTEM PROTEIN J"/>
    <property type="match status" value="1"/>
</dbReference>
<feature type="transmembrane region" description="Helical" evidence="10">
    <location>
        <begin position="16"/>
        <end position="38"/>
    </location>
</feature>
<keyword evidence="7 10" id="KW-0812">Transmembrane</keyword>
<evidence type="ECO:0000256" key="1">
    <source>
        <dbReference type="ARBA" id="ARBA00004377"/>
    </source>
</evidence>
<organism evidence="11 12">
    <name type="scientific">Marinicauda salina</name>
    <dbReference type="NCBI Taxonomy" id="2135793"/>
    <lineage>
        <taxon>Bacteria</taxon>
        <taxon>Pseudomonadati</taxon>
        <taxon>Pseudomonadota</taxon>
        <taxon>Alphaproteobacteria</taxon>
        <taxon>Maricaulales</taxon>
        <taxon>Maricaulaceae</taxon>
        <taxon>Marinicauda</taxon>
    </lineage>
</organism>
<dbReference type="InterPro" id="IPR051621">
    <property type="entry name" value="T2SS_protein_J"/>
</dbReference>
<evidence type="ECO:0000256" key="7">
    <source>
        <dbReference type="ARBA" id="ARBA00022692"/>
    </source>
</evidence>
<evidence type="ECO:0000256" key="2">
    <source>
        <dbReference type="ARBA" id="ARBA00011084"/>
    </source>
</evidence>
<reference evidence="12" key="1">
    <citation type="submission" date="2018-05" db="EMBL/GenBank/DDBJ databases">
        <authorList>
            <person name="Liu B.-T."/>
        </authorList>
    </citation>
    <scope>NUCLEOTIDE SEQUENCE [LARGE SCALE GENOMIC DNA]</scope>
    <source>
        <strain evidence="12">WD6-1</strain>
    </source>
</reference>
<keyword evidence="6" id="KW-0997">Cell inner membrane</keyword>
<dbReference type="OrthoDB" id="9794345at2"/>
<dbReference type="AlphaFoldDB" id="A0A2U2BSX9"/>
<dbReference type="InterPro" id="IPR045584">
    <property type="entry name" value="Pilin-like"/>
</dbReference>
<name>A0A2U2BSX9_9PROT</name>
<dbReference type="EMBL" id="QEXV01000004">
    <property type="protein sequence ID" value="PWE17112.1"/>
    <property type="molecule type" value="Genomic_DNA"/>
</dbReference>
<evidence type="ECO:0000256" key="8">
    <source>
        <dbReference type="ARBA" id="ARBA00022989"/>
    </source>
</evidence>
<keyword evidence="12" id="KW-1185">Reference proteome</keyword>
<evidence type="ECO:0000256" key="4">
    <source>
        <dbReference type="ARBA" id="ARBA00022475"/>
    </source>
</evidence>
<accession>A0A2U2BSX9</accession>
<dbReference type="Pfam" id="PF11612">
    <property type="entry name" value="T2SSJ"/>
    <property type="match status" value="1"/>
</dbReference>
<dbReference type="SUPFAM" id="SSF54523">
    <property type="entry name" value="Pili subunits"/>
    <property type="match status" value="1"/>
</dbReference>
<gene>
    <name evidence="11" type="primary">gspJ</name>
    <name evidence="11" type="ORF">DDZ18_10460</name>
</gene>
<dbReference type="RefSeq" id="WP_109253336.1">
    <property type="nucleotide sequence ID" value="NZ_QEXV01000004.1"/>
</dbReference>
<evidence type="ECO:0000256" key="6">
    <source>
        <dbReference type="ARBA" id="ARBA00022519"/>
    </source>
</evidence>
<protein>
    <recommendedName>
        <fullName evidence="3">Type II secretion system protein J</fullName>
    </recommendedName>
</protein>
<sequence>MTGPVRRDSGFTLTEVLVAVAIFALISTAALGLLTTAVRSRDVHAEQLERIEAVQRARVLLRDDIGQLVMRPFRTEEGVVDGRVFSGDVSGADPLEPAQPGEPREILVLTRSGWANPGGAQPRSTLQRVAWIYDGTTLKRRAWTYPDAARDAEPTTMTVLETARDLRLEFLVGNVWRPDILVSSGGENSPAPPRGVRVRYVAPGLGEIEHVLLSPAADIAA</sequence>
<dbReference type="InterPro" id="IPR010055">
    <property type="entry name" value="T2SS_protein-GspJ"/>
</dbReference>
<comment type="similarity">
    <text evidence="2">Belongs to the GSP J family.</text>
</comment>